<evidence type="ECO:0000259" key="11">
    <source>
        <dbReference type="Pfam" id="PF01490"/>
    </source>
</evidence>
<evidence type="ECO:0000256" key="3">
    <source>
        <dbReference type="ARBA" id="ARBA00005892"/>
    </source>
</evidence>
<feature type="transmembrane region" description="Helical" evidence="10">
    <location>
        <begin position="7"/>
        <end position="27"/>
    </location>
</feature>
<keyword evidence="9" id="KW-0539">Nucleus</keyword>
<evidence type="ECO:0000256" key="8">
    <source>
        <dbReference type="ARBA" id="ARBA00023136"/>
    </source>
</evidence>
<keyword evidence="6" id="KW-0029">Amino-acid transport</keyword>
<dbReference type="Proteomes" id="UP001189624">
    <property type="component" value="Chromosome 9"/>
</dbReference>
<protein>
    <recommendedName>
        <fullName evidence="11">Amino acid transporter transmembrane domain-containing protein</fullName>
    </recommendedName>
</protein>
<evidence type="ECO:0000256" key="4">
    <source>
        <dbReference type="ARBA" id="ARBA00022448"/>
    </source>
</evidence>
<dbReference type="GO" id="GO:0016020">
    <property type="term" value="C:membrane"/>
    <property type="evidence" value="ECO:0007669"/>
    <property type="project" value="UniProtKB-SubCell"/>
</dbReference>
<dbReference type="AlphaFoldDB" id="A0AA86SYX8"/>
<keyword evidence="13" id="KW-1185">Reference proteome</keyword>
<evidence type="ECO:0000256" key="1">
    <source>
        <dbReference type="ARBA" id="ARBA00004123"/>
    </source>
</evidence>
<name>A0AA86SYX8_9FABA</name>
<accession>A0AA86SYX8</accession>
<dbReference type="PANTHER" id="PTHR31344:SF0">
    <property type="entry name" value="NUCLEAR PORE COMPLEX PROTEIN NUP205"/>
    <property type="match status" value="1"/>
</dbReference>
<evidence type="ECO:0000313" key="13">
    <source>
        <dbReference type="Proteomes" id="UP001189624"/>
    </source>
</evidence>
<dbReference type="InterPro" id="IPR013057">
    <property type="entry name" value="AA_transpt_TM"/>
</dbReference>
<evidence type="ECO:0000256" key="7">
    <source>
        <dbReference type="ARBA" id="ARBA00022989"/>
    </source>
</evidence>
<evidence type="ECO:0000256" key="5">
    <source>
        <dbReference type="ARBA" id="ARBA00022692"/>
    </source>
</evidence>
<keyword evidence="5 10" id="KW-0812">Transmembrane</keyword>
<comment type="subcellular location">
    <subcellularLocation>
        <location evidence="2">Membrane</location>
    </subcellularLocation>
    <subcellularLocation>
        <location evidence="1">Nucleus</location>
    </subcellularLocation>
</comment>
<evidence type="ECO:0000256" key="9">
    <source>
        <dbReference type="ARBA" id="ARBA00023242"/>
    </source>
</evidence>
<dbReference type="InterPro" id="IPR021827">
    <property type="entry name" value="Nup186/Nup192/Nup205"/>
</dbReference>
<keyword evidence="8 10" id="KW-0472">Membrane</keyword>
<evidence type="ECO:0000256" key="10">
    <source>
        <dbReference type="SAM" id="Phobius"/>
    </source>
</evidence>
<dbReference type="Pfam" id="PF01490">
    <property type="entry name" value="Aa_trans"/>
    <property type="match status" value="1"/>
</dbReference>
<evidence type="ECO:0000256" key="6">
    <source>
        <dbReference type="ARBA" id="ARBA00022970"/>
    </source>
</evidence>
<keyword evidence="4" id="KW-0813">Transport</keyword>
<evidence type="ECO:0000313" key="12">
    <source>
        <dbReference type="EMBL" id="CAJ1975462.1"/>
    </source>
</evidence>
<dbReference type="GO" id="GO:0006865">
    <property type="term" value="P:amino acid transport"/>
    <property type="evidence" value="ECO:0007669"/>
    <property type="project" value="UniProtKB-KW"/>
</dbReference>
<dbReference type="Gramene" id="rna-AYBTSS11_LOCUS27587">
    <property type="protein sequence ID" value="CAJ1975462.1"/>
    <property type="gene ID" value="gene-AYBTSS11_LOCUS27587"/>
</dbReference>
<evidence type="ECO:0000256" key="2">
    <source>
        <dbReference type="ARBA" id="ARBA00004370"/>
    </source>
</evidence>
<comment type="similarity">
    <text evidence="3">Belongs to the NUP186/NUP192/NUP205 family.</text>
</comment>
<keyword evidence="7 10" id="KW-1133">Transmembrane helix</keyword>
<feature type="domain" description="Amino acid transporter transmembrane" evidence="11">
    <location>
        <begin position="2"/>
        <end position="75"/>
    </location>
</feature>
<dbReference type="GO" id="GO:0005643">
    <property type="term" value="C:nuclear pore"/>
    <property type="evidence" value="ECO:0007669"/>
    <property type="project" value="InterPro"/>
</dbReference>
<reference evidence="12" key="1">
    <citation type="submission" date="2023-10" db="EMBL/GenBank/DDBJ databases">
        <authorList>
            <person name="Domelevo Entfellner J.-B."/>
        </authorList>
    </citation>
    <scope>NUCLEOTIDE SEQUENCE</scope>
</reference>
<dbReference type="PANTHER" id="PTHR31344">
    <property type="entry name" value="NUCLEAR PORE COMPLEX PROTEIN NUP205"/>
    <property type="match status" value="1"/>
</dbReference>
<organism evidence="12 13">
    <name type="scientific">Sphenostylis stenocarpa</name>
    <dbReference type="NCBI Taxonomy" id="92480"/>
    <lineage>
        <taxon>Eukaryota</taxon>
        <taxon>Viridiplantae</taxon>
        <taxon>Streptophyta</taxon>
        <taxon>Embryophyta</taxon>
        <taxon>Tracheophyta</taxon>
        <taxon>Spermatophyta</taxon>
        <taxon>Magnoliopsida</taxon>
        <taxon>eudicotyledons</taxon>
        <taxon>Gunneridae</taxon>
        <taxon>Pentapetalae</taxon>
        <taxon>rosids</taxon>
        <taxon>fabids</taxon>
        <taxon>Fabales</taxon>
        <taxon>Fabaceae</taxon>
        <taxon>Papilionoideae</taxon>
        <taxon>50 kb inversion clade</taxon>
        <taxon>NPAAA clade</taxon>
        <taxon>indigoferoid/millettioid clade</taxon>
        <taxon>Phaseoleae</taxon>
        <taxon>Sphenostylis</taxon>
    </lineage>
</organism>
<sequence length="249" mass="27982">MQPVIRASLVLCSSIYILTALFGFLLFGESTLDDVLANFDTDLGIPYSSLLNDIVRISYALHLMLGALRNAIATFIQVSPILKDSIWTYLEQYDLPVVVGPDIQNNPQSMGTQVYDMQFELNEIEARREQYPSTISFLNLVNALIAEESDLSDRGRRILSMYDIKDEDYEGVVDQSRLSTTKESSPLQTQLPVLELLKDFMSGKTAFRNIMSILLPGVNSVIAERSSQLYGQLLENAVQLALEIMILWT</sequence>
<proteinExistence type="inferred from homology"/>
<gene>
    <name evidence="12" type="ORF">AYBTSS11_LOCUS27587</name>
</gene>
<dbReference type="EMBL" id="OY731406">
    <property type="protein sequence ID" value="CAJ1975462.1"/>
    <property type="molecule type" value="Genomic_DNA"/>
</dbReference>